<organism evidence="1 2">
    <name type="scientific">Schinkia azotoformans MEV2011</name>
    <dbReference type="NCBI Taxonomy" id="1348973"/>
    <lineage>
        <taxon>Bacteria</taxon>
        <taxon>Bacillati</taxon>
        <taxon>Bacillota</taxon>
        <taxon>Bacilli</taxon>
        <taxon>Bacillales</taxon>
        <taxon>Bacillaceae</taxon>
        <taxon>Calidifontibacillus/Schinkia group</taxon>
        <taxon>Schinkia</taxon>
    </lineage>
</organism>
<comment type="caution">
    <text evidence="1">The sequence shown here is derived from an EMBL/GenBank/DDBJ whole genome shotgun (WGS) entry which is preliminary data.</text>
</comment>
<sequence length="79" mass="9466">MNKDELERKKFLEDQLQWCKEQDRILEEIESKLYEMKKIAAYALKHDLSLIEINELNGQLGNLKNQVKILEKRLQSIVH</sequence>
<protein>
    <submittedName>
        <fullName evidence="1">Uncharacterized protein</fullName>
    </submittedName>
</protein>
<name>A0A072NSW0_SCHAZ</name>
<accession>A0A072NSW0</accession>
<evidence type="ECO:0000313" key="2">
    <source>
        <dbReference type="Proteomes" id="UP000027936"/>
    </source>
</evidence>
<evidence type="ECO:0000313" key="1">
    <source>
        <dbReference type="EMBL" id="KEF40312.1"/>
    </source>
</evidence>
<gene>
    <name evidence="1" type="ORF">M670_00338</name>
</gene>
<proteinExistence type="predicted"/>
<dbReference type="Proteomes" id="UP000027936">
    <property type="component" value="Unassembled WGS sequence"/>
</dbReference>
<dbReference type="EMBL" id="JJRY01000001">
    <property type="protein sequence ID" value="KEF40312.1"/>
    <property type="molecule type" value="Genomic_DNA"/>
</dbReference>
<dbReference type="PATRIC" id="fig|1348973.3.peg.325"/>
<reference evidence="1 2" key="1">
    <citation type="submission" date="2014-04" db="EMBL/GenBank/DDBJ databases">
        <title>Draft genome sequence of Bacillus azotoformans MEV2011, a (co-) denitrifying strain unable to grow in the presence of oxygen.</title>
        <authorList>
            <person name="Nielsen M."/>
            <person name="Schreiber L."/>
            <person name="Finster K."/>
            <person name="Schramm A."/>
        </authorList>
    </citation>
    <scope>NUCLEOTIDE SEQUENCE [LARGE SCALE GENOMIC DNA]</scope>
    <source>
        <strain evidence="1 2">MEV2011</strain>
    </source>
</reference>
<dbReference type="AlphaFoldDB" id="A0A072NSW0"/>
<dbReference type="RefSeq" id="WP_035192708.1">
    <property type="nucleotide sequence ID" value="NZ_JJRY01000001.1"/>
</dbReference>
<dbReference type="OrthoDB" id="2887155at2"/>